<dbReference type="Proteomes" id="UP000325579">
    <property type="component" value="Unassembled WGS sequence"/>
</dbReference>
<evidence type="ECO:0000313" key="2">
    <source>
        <dbReference type="Proteomes" id="UP000325579"/>
    </source>
</evidence>
<dbReference type="Gene3D" id="3.50.30.40">
    <property type="entry name" value="Ribonuclease E inhibitor RraA/RraA-like"/>
    <property type="match status" value="1"/>
</dbReference>
<dbReference type="EMBL" id="ML736759">
    <property type="protein sequence ID" value="KAE8405650.1"/>
    <property type="molecule type" value="Genomic_DNA"/>
</dbReference>
<sequence length="67" mass="7220">MPDPTIQSLKAYTTKAAGKELVLNPGDYIAADLNGVVCSPKKSAQKVQPLMERQVAADEKFSADIKE</sequence>
<evidence type="ECO:0000313" key="1">
    <source>
        <dbReference type="EMBL" id="KAE8405650.1"/>
    </source>
</evidence>
<accession>A0A5N7DGW4</accession>
<dbReference type="GeneID" id="43671584"/>
<dbReference type="InterPro" id="IPR036704">
    <property type="entry name" value="RraA/RraA-like_sf"/>
</dbReference>
<dbReference type="SUPFAM" id="SSF89562">
    <property type="entry name" value="RraA-like"/>
    <property type="match status" value="1"/>
</dbReference>
<name>A0A5N7DGW4_9EURO</name>
<dbReference type="RefSeq" id="XP_031942969.1">
    <property type="nucleotide sequence ID" value="XM_032086893.1"/>
</dbReference>
<dbReference type="AlphaFoldDB" id="A0A5N7DGW4"/>
<gene>
    <name evidence="1" type="ORF">BDV37DRAFT_281787</name>
</gene>
<proteinExistence type="predicted"/>
<keyword evidence="2" id="KW-1185">Reference proteome</keyword>
<dbReference type="OrthoDB" id="1476984at2759"/>
<protein>
    <submittedName>
        <fullName evidence="1">Uncharacterized protein</fullName>
    </submittedName>
</protein>
<reference evidence="1 2" key="1">
    <citation type="submission" date="2019-04" db="EMBL/GenBank/DDBJ databases">
        <authorList>
            <consortium name="DOE Joint Genome Institute"/>
            <person name="Mondo S."/>
            <person name="Kjaerbolling I."/>
            <person name="Vesth T."/>
            <person name="Frisvad J.C."/>
            <person name="Nybo J.L."/>
            <person name="Theobald S."/>
            <person name="Kildgaard S."/>
            <person name="Isbrandt T."/>
            <person name="Kuo A."/>
            <person name="Sato A."/>
            <person name="Lyhne E.K."/>
            <person name="Kogle M.E."/>
            <person name="Wiebenga A."/>
            <person name="Kun R.S."/>
            <person name="Lubbers R.J."/>
            <person name="Makela M.R."/>
            <person name="Barry K."/>
            <person name="Chovatia M."/>
            <person name="Clum A."/>
            <person name="Daum C."/>
            <person name="Haridas S."/>
            <person name="He G."/>
            <person name="LaButti K."/>
            <person name="Lipzen A."/>
            <person name="Riley R."/>
            <person name="Salamov A."/>
            <person name="Simmons B.A."/>
            <person name="Magnuson J.K."/>
            <person name="Henrissat B."/>
            <person name="Mortensen U.H."/>
            <person name="Larsen T.O."/>
            <person name="Devries R.P."/>
            <person name="Grigoriev I.V."/>
            <person name="Machida M."/>
            <person name="Baker S.E."/>
            <person name="Andersen M.R."/>
            <person name="Cantor M.N."/>
            <person name="Hua S.X."/>
        </authorList>
    </citation>
    <scope>NUCLEOTIDE SEQUENCE [LARGE SCALE GENOMIC DNA]</scope>
    <source>
        <strain evidence="1 2">CBS 119388</strain>
    </source>
</reference>
<organism evidence="1 2">
    <name type="scientific">Aspergillus pseudonomiae</name>
    <dbReference type="NCBI Taxonomy" id="1506151"/>
    <lineage>
        <taxon>Eukaryota</taxon>
        <taxon>Fungi</taxon>
        <taxon>Dikarya</taxon>
        <taxon>Ascomycota</taxon>
        <taxon>Pezizomycotina</taxon>
        <taxon>Eurotiomycetes</taxon>
        <taxon>Eurotiomycetidae</taxon>
        <taxon>Eurotiales</taxon>
        <taxon>Aspergillaceae</taxon>
        <taxon>Aspergillus</taxon>
        <taxon>Aspergillus subgen. Circumdati</taxon>
    </lineage>
</organism>
<accession>A0A5N6ICG5</accession>